<dbReference type="EMBL" id="ADZX01000546">
    <property type="protein sequence ID" value="EFK96207.1"/>
    <property type="molecule type" value="Genomic_DNA"/>
</dbReference>
<evidence type="ECO:0000313" key="1">
    <source>
        <dbReference type="EMBL" id="EFK96207.1"/>
    </source>
</evidence>
<reference evidence="1" key="1">
    <citation type="submission" date="2010-07" db="EMBL/GenBank/DDBJ databases">
        <authorList>
            <consortium name="CONSOLIDER consortium CSD2007-00005"/>
            <person name="Guazzaroni M.-E."/>
            <person name="Richter M."/>
            <person name="Garcia-Salamanca A."/>
            <person name="Yarza P."/>
            <person name="Ferrer M."/>
        </authorList>
    </citation>
    <scope>NUCLEOTIDE SEQUENCE</scope>
</reference>
<gene>
    <name evidence="1" type="ORF">LDC_1771</name>
</gene>
<name>D9PJQ8_9ZZZZ</name>
<reference evidence="1" key="2">
    <citation type="journal article" date="2011" name="Microb. Ecol.">
        <title>Taxonomic and Functional Metagenomic Profiling of the Microbial Community in the Anoxic Sediment of a Sub-saline Shallow Lake (Laguna de Carrizo, Central Spain).</title>
        <authorList>
            <person name="Ferrer M."/>
            <person name="Guazzaroni M.E."/>
            <person name="Richter M."/>
            <person name="Garcia-Salamanca A."/>
            <person name="Yarza P."/>
            <person name="Suarez-Suarez A."/>
            <person name="Solano J."/>
            <person name="Alcaide M."/>
            <person name="van Dillewijn P."/>
            <person name="Molina-Henares M.A."/>
            <person name="Lopez-Cortes N."/>
            <person name="Al-Ramahi Y."/>
            <person name="Guerrero C."/>
            <person name="Acosta A."/>
            <person name="de Eugenio L.I."/>
            <person name="Martinez V."/>
            <person name="Marques S."/>
            <person name="Rojo F."/>
            <person name="Santero E."/>
            <person name="Genilloud O."/>
            <person name="Perez-Perez J."/>
            <person name="Rossello-Mora R."/>
            <person name="Ramos J.L."/>
        </authorList>
    </citation>
    <scope>NUCLEOTIDE SEQUENCE</scope>
</reference>
<proteinExistence type="predicted"/>
<accession>D9PJQ8</accession>
<feature type="non-terminal residue" evidence="1">
    <location>
        <position position="193"/>
    </location>
</feature>
<comment type="caution">
    <text evidence="1">The sequence shown here is derived from an EMBL/GenBank/DDBJ whole genome shotgun (WGS) entry which is preliminary data.</text>
</comment>
<organism evidence="1">
    <name type="scientific">sediment metagenome</name>
    <dbReference type="NCBI Taxonomy" id="749907"/>
    <lineage>
        <taxon>unclassified sequences</taxon>
        <taxon>metagenomes</taxon>
        <taxon>ecological metagenomes</taxon>
    </lineage>
</organism>
<protein>
    <submittedName>
        <fullName evidence="1">Uncharacterized protein</fullName>
    </submittedName>
</protein>
<sequence>MHSGTVERLEKMPILGRILFKNLSAIVLEFESQQPIGFFKWLKLFIAATFFSSALEEKEFHDVFDFGGPVLKVDVYKLTFFVLKHFINVDPKIEKEFHEELVMEVSGANLVEKLLGISRQIVGGRYADTIDQQSTPIKNLLTTILTVGQSVHQGQANKRSLLFATHFANNASVLFSKLPGVTGAPKKVLLMTG</sequence>
<dbReference type="AlphaFoldDB" id="D9PJQ8"/>